<evidence type="ECO:0000313" key="1">
    <source>
        <dbReference type="EMBL" id="KAK7084903.1"/>
    </source>
</evidence>
<accession>A0AAN8XNN5</accession>
<gene>
    <name evidence="1" type="ORF">SK128_006793</name>
</gene>
<protein>
    <submittedName>
        <fullName evidence="1">Uncharacterized protein</fullName>
    </submittedName>
</protein>
<reference evidence="1 2" key="1">
    <citation type="submission" date="2023-11" db="EMBL/GenBank/DDBJ databases">
        <title>Halocaridina rubra genome assembly.</title>
        <authorList>
            <person name="Smith C."/>
        </authorList>
    </citation>
    <scope>NUCLEOTIDE SEQUENCE [LARGE SCALE GENOMIC DNA]</scope>
    <source>
        <strain evidence="1">EP-1</strain>
        <tissue evidence="1">Whole</tissue>
    </source>
</reference>
<sequence length="78" mass="8782">MEPDIIINETDVYGVQFQAEGPATTDSHIRYKGGFASLTAFTLCFRIFLHQLRQINPILSYATQDDHAQLSVSSHINK</sequence>
<proteinExistence type="predicted"/>
<dbReference type="Proteomes" id="UP001381693">
    <property type="component" value="Unassembled WGS sequence"/>
</dbReference>
<dbReference type="AlphaFoldDB" id="A0AAN8XNN5"/>
<keyword evidence="2" id="KW-1185">Reference proteome</keyword>
<dbReference type="EMBL" id="JAXCGZ010001948">
    <property type="protein sequence ID" value="KAK7084903.1"/>
    <property type="molecule type" value="Genomic_DNA"/>
</dbReference>
<comment type="caution">
    <text evidence="1">The sequence shown here is derived from an EMBL/GenBank/DDBJ whole genome shotgun (WGS) entry which is preliminary data.</text>
</comment>
<evidence type="ECO:0000313" key="2">
    <source>
        <dbReference type="Proteomes" id="UP001381693"/>
    </source>
</evidence>
<name>A0AAN8XNN5_HALRR</name>
<organism evidence="1 2">
    <name type="scientific">Halocaridina rubra</name>
    <name type="common">Hawaiian red shrimp</name>
    <dbReference type="NCBI Taxonomy" id="373956"/>
    <lineage>
        <taxon>Eukaryota</taxon>
        <taxon>Metazoa</taxon>
        <taxon>Ecdysozoa</taxon>
        <taxon>Arthropoda</taxon>
        <taxon>Crustacea</taxon>
        <taxon>Multicrustacea</taxon>
        <taxon>Malacostraca</taxon>
        <taxon>Eumalacostraca</taxon>
        <taxon>Eucarida</taxon>
        <taxon>Decapoda</taxon>
        <taxon>Pleocyemata</taxon>
        <taxon>Caridea</taxon>
        <taxon>Atyoidea</taxon>
        <taxon>Atyidae</taxon>
        <taxon>Halocaridina</taxon>
    </lineage>
</organism>